<dbReference type="EnsemblMetazoa" id="AALFPA23_018025.R26452">
    <property type="protein sequence ID" value="AALFPA23_018025.P26452"/>
    <property type="gene ID" value="AALFPA23_018025"/>
</dbReference>
<dbReference type="PANTHER" id="PTHR11686:SF72">
    <property type="entry name" value="GAMMA-GLUTAMYL TRANSPEPTIDASE, ISOFORM A"/>
    <property type="match status" value="1"/>
</dbReference>
<evidence type="ECO:0008006" key="4">
    <source>
        <dbReference type="Google" id="ProtNLM"/>
    </source>
</evidence>
<feature type="transmembrane region" description="Helical" evidence="1">
    <location>
        <begin position="36"/>
        <end position="58"/>
    </location>
</feature>
<dbReference type="RefSeq" id="XP_062701681.1">
    <property type="nucleotide sequence ID" value="XM_062845697.1"/>
</dbReference>
<evidence type="ECO:0000313" key="3">
    <source>
        <dbReference type="Proteomes" id="UP000069940"/>
    </source>
</evidence>
<dbReference type="Gene3D" id="3.60.20.40">
    <property type="match status" value="1"/>
</dbReference>
<name>A0ABM1ZFR8_AEDAL</name>
<evidence type="ECO:0000313" key="2">
    <source>
        <dbReference type="EnsemblMetazoa" id="AALFPA23_018025.P26452"/>
    </source>
</evidence>
<reference evidence="2" key="2">
    <citation type="submission" date="2025-05" db="UniProtKB">
        <authorList>
            <consortium name="EnsemblMetazoa"/>
        </authorList>
    </citation>
    <scope>IDENTIFICATION</scope>
    <source>
        <strain evidence="2">Foshan</strain>
    </source>
</reference>
<dbReference type="InterPro" id="IPR043137">
    <property type="entry name" value="GGT_ssub_C"/>
</dbReference>
<feature type="transmembrane region" description="Helical" evidence="1">
    <location>
        <begin position="445"/>
        <end position="467"/>
    </location>
</feature>
<reference evidence="3" key="1">
    <citation type="journal article" date="2015" name="Proc. Natl. Acad. Sci. U.S.A.">
        <title>Genome sequence of the Asian Tiger mosquito, Aedes albopictus, reveals insights into its biology, genetics, and evolution.</title>
        <authorList>
            <person name="Chen X.G."/>
            <person name="Jiang X."/>
            <person name="Gu J."/>
            <person name="Xu M."/>
            <person name="Wu Y."/>
            <person name="Deng Y."/>
            <person name="Zhang C."/>
            <person name="Bonizzoni M."/>
            <person name="Dermauw W."/>
            <person name="Vontas J."/>
            <person name="Armbruster P."/>
            <person name="Huang X."/>
            <person name="Yang Y."/>
            <person name="Zhang H."/>
            <person name="He W."/>
            <person name="Peng H."/>
            <person name="Liu Y."/>
            <person name="Wu K."/>
            <person name="Chen J."/>
            <person name="Lirakis M."/>
            <person name="Topalis P."/>
            <person name="Van Leeuwen T."/>
            <person name="Hall A.B."/>
            <person name="Jiang X."/>
            <person name="Thorpe C."/>
            <person name="Mueller R.L."/>
            <person name="Sun C."/>
            <person name="Waterhouse R.M."/>
            <person name="Yan G."/>
            <person name="Tu Z.J."/>
            <person name="Fang X."/>
            <person name="James A.A."/>
        </authorList>
    </citation>
    <scope>NUCLEOTIDE SEQUENCE [LARGE SCALE GENOMIC DNA]</scope>
    <source>
        <strain evidence="3">Foshan</strain>
    </source>
</reference>
<keyword evidence="1" id="KW-1133">Transmembrane helix</keyword>
<dbReference type="Gene3D" id="1.10.246.130">
    <property type="match status" value="2"/>
</dbReference>
<dbReference type="InterPro" id="IPR000101">
    <property type="entry name" value="GGT_peptidase"/>
</dbReference>
<protein>
    <recommendedName>
        <fullName evidence="4">Gamma-glutamyltransferase</fullName>
    </recommendedName>
</protein>
<keyword evidence="3" id="KW-1185">Reference proteome</keyword>
<proteinExistence type="predicted"/>
<dbReference type="Proteomes" id="UP000069940">
    <property type="component" value="Unassembled WGS sequence"/>
</dbReference>
<dbReference type="PRINTS" id="PR01210">
    <property type="entry name" value="GGTRANSPTASE"/>
</dbReference>
<dbReference type="GeneID" id="109431412"/>
<dbReference type="InterPro" id="IPR043138">
    <property type="entry name" value="GGT_lsub"/>
</dbReference>
<keyword evidence="1" id="KW-0812">Transmembrane</keyword>
<accession>A0ABM1ZFR8</accession>
<dbReference type="InterPro" id="IPR029055">
    <property type="entry name" value="Ntn_hydrolases_N"/>
</dbReference>
<sequence length="1017" mass="111798">MNRNFERQIEHFKYRLTSAHKYRRLDKRIHIDKRRLLIISGCAAIVVLATALGLYFGLKDRKNGVSDEARILTGAAVTSNGVECAEIGTQILMLNGSAVDAAIAVLFCEGVTCPQSAGIGGGFFATIYDRSTGTVQTLDARETAPAAATQNMYVNNGNAAVEGGLSVAVPGEIKGYWTMHQRYGKLDWKTLIQPTIDLCREGHLVSGYLDRIIKPRQAKIYSIPSLREILIDPETNQTWREGDRIKRLALADSLEIIANEGADALYSRNGTLLPKLMRDLKLFGSILTEEDFYNYEPRWLPPATTKLKNGNQIYSMPLPGSGHVLNYMLNIIDGYDQLDRDDPLTWHRIVEAFKHGYGLRTKLGDPPFVPGVEELLRKLTNENYAAFVRDGILDNMTFSNYDHYGAEFANEVDHGTAHISVLAPNGDAVAATSTINYVNPYRRKITLIAFILTIIIISLAAGLYYGLEKRDSQQISSDQHGGAVVANGHECAAIGAQILRMNGTAADAAIATLFCEGVTCPQSMGIGGGFLLTIYDRANDRVETLNARETAPAAATEDMMVKPGNSTKDERGLLIAVPGELKGYWVLHQKYGKLEWGTLVQPTIDLCRKGHMVTGYLERILARTRVKIHAEPSLREIFINPSTNDTWKEGDYIKRLALADSLEIIANEGVHALYSKNGTLLPKLMQDLKGFDSILTEDDFYNYEPKWEAPSTVTVRDKSEVHSFPLPGSGTLQNFMLKVLDGYNDLNVTDPLTWHRVVESFKFGYGLRTKVGDPTFLLTSSHGLLANLSSSSYAEYIRSQIHDNETFGKYSHYGAEFANPEDHGTAHVCVLAANGDAVSATSTINYLLGAKIRSRSTGIILNDEMDDFSSPGTINTYGLPPSPANFITPGKRPLSSMTPTIVTNKAEGVQMVVGGAGGSRITTATVTLLLRYLFFGEDLDTVMNARRLHHQLAPMWVDYEAGFDETILEGLRRRGHDVREKTPDAGFAAATAITKNSNNVVSAAFDSRRGGSVELVA</sequence>
<keyword evidence="1" id="KW-0472">Membrane</keyword>
<organism evidence="2 3">
    <name type="scientific">Aedes albopictus</name>
    <name type="common">Asian tiger mosquito</name>
    <name type="synonym">Stegomyia albopicta</name>
    <dbReference type="NCBI Taxonomy" id="7160"/>
    <lineage>
        <taxon>Eukaryota</taxon>
        <taxon>Metazoa</taxon>
        <taxon>Ecdysozoa</taxon>
        <taxon>Arthropoda</taxon>
        <taxon>Hexapoda</taxon>
        <taxon>Insecta</taxon>
        <taxon>Pterygota</taxon>
        <taxon>Neoptera</taxon>
        <taxon>Endopterygota</taxon>
        <taxon>Diptera</taxon>
        <taxon>Nematocera</taxon>
        <taxon>Culicoidea</taxon>
        <taxon>Culicidae</taxon>
        <taxon>Culicinae</taxon>
        <taxon>Aedini</taxon>
        <taxon>Aedes</taxon>
        <taxon>Stegomyia</taxon>
    </lineage>
</organism>
<dbReference type="Pfam" id="PF01019">
    <property type="entry name" value="G_glu_transpept"/>
    <property type="match status" value="2"/>
</dbReference>
<dbReference type="SUPFAM" id="SSF56235">
    <property type="entry name" value="N-terminal nucleophile aminohydrolases (Ntn hydrolases)"/>
    <property type="match status" value="2"/>
</dbReference>
<evidence type="ECO:0000256" key="1">
    <source>
        <dbReference type="SAM" id="Phobius"/>
    </source>
</evidence>
<dbReference type="PANTHER" id="PTHR11686">
    <property type="entry name" value="GAMMA GLUTAMYL TRANSPEPTIDASE"/>
    <property type="match status" value="1"/>
</dbReference>